<dbReference type="PROSITE" id="PS50088">
    <property type="entry name" value="ANK_REPEAT"/>
    <property type="match status" value="8"/>
</dbReference>
<keyword evidence="1" id="KW-0677">Repeat</keyword>
<keyword evidence="2" id="KW-0040">ANK repeat</keyword>
<dbReference type="GeneID" id="81367906"/>
<dbReference type="Gene3D" id="1.25.40.20">
    <property type="entry name" value="Ankyrin repeat-containing domain"/>
    <property type="match status" value="2"/>
</dbReference>
<dbReference type="Proteomes" id="UP001147747">
    <property type="component" value="Unassembled WGS sequence"/>
</dbReference>
<feature type="repeat" description="ANK" evidence="2">
    <location>
        <begin position="908"/>
        <end position="940"/>
    </location>
</feature>
<dbReference type="Gene3D" id="3.40.50.300">
    <property type="entry name" value="P-loop containing nucleotide triphosphate hydrolases"/>
    <property type="match status" value="1"/>
</dbReference>
<dbReference type="AlphaFoldDB" id="A0A9W9W6M2"/>
<dbReference type="InterPro" id="IPR056884">
    <property type="entry name" value="NPHP3-like_N"/>
</dbReference>
<proteinExistence type="predicted"/>
<evidence type="ECO:0000313" key="4">
    <source>
        <dbReference type="EMBL" id="KAJ5404418.1"/>
    </source>
</evidence>
<feature type="repeat" description="ANK" evidence="2">
    <location>
        <begin position="944"/>
        <end position="976"/>
    </location>
</feature>
<dbReference type="InterPro" id="IPR007111">
    <property type="entry name" value="NACHT_NTPase"/>
</dbReference>
<feature type="repeat" description="ANK" evidence="2">
    <location>
        <begin position="1111"/>
        <end position="1143"/>
    </location>
</feature>
<evidence type="ECO:0000313" key="5">
    <source>
        <dbReference type="Proteomes" id="UP001147747"/>
    </source>
</evidence>
<feature type="repeat" description="ANK" evidence="2">
    <location>
        <begin position="1039"/>
        <end position="1067"/>
    </location>
</feature>
<feature type="repeat" description="ANK" evidence="2">
    <location>
        <begin position="979"/>
        <end position="1011"/>
    </location>
</feature>
<evidence type="ECO:0000256" key="1">
    <source>
        <dbReference type="ARBA" id="ARBA00022737"/>
    </source>
</evidence>
<sequence length="1229" mass="137466">MKQTDTWWTLENAILNFQMGLDELQRRELQNIKTVPDSDAVLIFTAHLDSRNRNRKGSSVASRLFSVLQSARDFSDVVDSFGSARSNLSFLVWGSIKMTILLAFESITYYEALSEIFMKIGRLCPQDLRYFFEGSQSFVLRGITPQVNEIQRCSVLFRQELMTALTAVEQPHVKGPGEEPSEGRSSKDLFKWASGKAEAARKLQVQAEEARIAKRRRKEETQELLESLSAHDFLTPLKQSRRKRQNGTGEWLFETSEFVDWIHGNGAPVFWCSGKIGSGKTILSAGVIDRILTEKRGSDTFMSFFFVQFDIHQSLQAATVLKSIIRQALSQSDVSDQQKALLEHIQSELEPGPEDLTTILLTIVARCKRFYIVIDGLDECESMDRDEVLKALRSLLDGTQKVSIFLASRESISDQIKRTFAHQFHHISTAAPSAESEIATYVDAAIEDKLRREDLNVGDLNLINEIKIALTNGADGMFLWVAFQIEELCSRHCDDEIRKAIRDLPKDLTETFNRALRRIASSQHADIAQRCFRWVAAAQRPLTRDELREAISIEIGQLHSIEERLTNGIHLISSWCENLLVCDEEKYIVQFAHHSVQEFLTTEQSCHDPHPELDTFHFKLQDADHFIGEICVSYLNFDDLKTSLARPPQTQRPHHSKRSLPRVLPSDIAWNTLGNVWSSKVPMHALRRFMSGSEVQHSMLDVVGNLANFNEDLTPPTGTSQPEHPFLEYASMHWLHHTKEFQKGVSKTWNLWQKMARYGHNLAQFPWAPTSLEHHFQHRQSNDYASDTYIEDLLDSHPEGEEYHPLRWAFNNRHRAILWLIFHADPSLPINMYYRLTVSLIERSIWEQDVQLLDVILSGSNKLQHLLDLPVYASNNALQAAASAGYLEVTEMLLAAGVNVDATTPINGAKTALRLAAEAGHLAVTARLIEAGADLNLHLGSGYNGLTALHLAATKGHFWIVELLLTAGANVHSLTFGDEILTALHLAAKSGHLEIITRLLKAGLDVNNNAVELLLDMGANVNIYLPQQANANVHLPLHEHKNALHLAAEADHFEIVRLFLEKGSDPNGYISPLDEGLTPMHLAARRGHSGIVQRLLEGGARVDSRLSPADGNHTALYIAAEEGHISTMLVLLAAGADVDAPSTVNGYRTALFTAALYGKSAEVVRFLIKAGANVNATLGSDEGGWTILDLCSEQGEIYDMLVAAGAVASIDARAAAVWRQDNITSNEKW</sequence>
<dbReference type="PANTHER" id="PTHR10039:SF10">
    <property type="entry name" value="NACHT DOMAIN-CONTAINING PROTEIN"/>
    <property type="match status" value="1"/>
</dbReference>
<reference evidence="4" key="1">
    <citation type="submission" date="2022-12" db="EMBL/GenBank/DDBJ databases">
        <authorList>
            <person name="Petersen C."/>
        </authorList>
    </citation>
    <scope>NUCLEOTIDE SEQUENCE</scope>
    <source>
        <strain evidence="4">IBT 29677</strain>
    </source>
</reference>
<dbReference type="InterPro" id="IPR002110">
    <property type="entry name" value="Ankyrin_rpt"/>
</dbReference>
<dbReference type="Pfam" id="PF00023">
    <property type="entry name" value="Ank"/>
    <property type="match status" value="2"/>
</dbReference>
<keyword evidence="5" id="KW-1185">Reference proteome</keyword>
<dbReference type="RefSeq" id="XP_056491660.1">
    <property type="nucleotide sequence ID" value="XM_056628926.1"/>
</dbReference>
<feature type="domain" description="NACHT" evidence="3">
    <location>
        <begin position="268"/>
        <end position="411"/>
    </location>
</feature>
<protein>
    <recommendedName>
        <fullName evidence="3">NACHT domain-containing protein</fullName>
    </recommendedName>
</protein>
<dbReference type="Pfam" id="PF12796">
    <property type="entry name" value="Ank_2"/>
    <property type="match status" value="2"/>
</dbReference>
<feature type="repeat" description="ANK" evidence="2">
    <location>
        <begin position="1146"/>
        <end position="1179"/>
    </location>
</feature>
<dbReference type="PROSITE" id="PS50297">
    <property type="entry name" value="ANK_REP_REGION"/>
    <property type="match status" value="8"/>
</dbReference>
<dbReference type="InterPro" id="IPR036770">
    <property type="entry name" value="Ankyrin_rpt-contain_sf"/>
</dbReference>
<dbReference type="InterPro" id="IPR027417">
    <property type="entry name" value="P-loop_NTPase"/>
</dbReference>
<dbReference type="PROSITE" id="PS50837">
    <property type="entry name" value="NACHT"/>
    <property type="match status" value="1"/>
</dbReference>
<dbReference type="Pfam" id="PF22939">
    <property type="entry name" value="WHD_GPIID"/>
    <property type="match status" value="1"/>
</dbReference>
<dbReference type="SUPFAM" id="SSF52540">
    <property type="entry name" value="P-loop containing nucleoside triphosphate hydrolases"/>
    <property type="match status" value="1"/>
</dbReference>
<dbReference type="InterPro" id="IPR054471">
    <property type="entry name" value="GPIID_WHD"/>
</dbReference>
<dbReference type="OrthoDB" id="7464126at2759"/>
<reference evidence="4" key="2">
    <citation type="journal article" date="2023" name="IMA Fungus">
        <title>Comparative genomic study of the Penicillium genus elucidates a diverse pangenome and 15 lateral gene transfer events.</title>
        <authorList>
            <person name="Petersen C."/>
            <person name="Sorensen T."/>
            <person name="Nielsen M.R."/>
            <person name="Sondergaard T.E."/>
            <person name="Sorensen J.L."/>
            <person name="Fitzpatrick D.A."/>
            <person name="Frisvad J.C."/>
            <person name="Nielsen K.L."/>
        </authorList>
    </citation>
    <scope>NUCLEOTIDE SEQUENCE</scope>
    <source>
        <strain evidence="4">IBT 29677</strain>
    </source>
</reference>
<dbReference type="PANTHER" id="PTHR10039">
    <property type="entry name" value="AMELOGENIN"/>
    <property type="match status" value="1"/>
</dbReference>
<dbReference type="EMBL" id="JAPZBU010000005">
    <property type="protein sequence ID" value="KAJ5404418.1"/>
    <property type="molecule type" value="Genomic_DNA"/>
</dbReference>
<name>A0A9W9W6M2_9EURO</name>
<dbReference type="SMART" id="SM00248">
    <property type="entry name" value="ANK"/>
    <property type="match status" value="9"/>
</dbReference>
<evidence type="ECO:0000259" key="3">
    <source>
        <dbReference type="PROSITE" id="PS50837"/>
    </source>
</evidence>
<gene>
    <name evidence="4" type="ORF">N7509_004289</name>
</gene>
<dbReference type="SUPFAM" id="SSF48403">
    <property type="entry name" value="Ankyrin repeat"/>
    <property type="match status" value="1"/>
</dbReference>
<accession>A0A9W9W6M2</accession>
<comment type="caution">
    <text evidence="4">The sequence shown here is derived from an EMBL/GenBank/DDBJ whole genome shotgun (WGS) entry which is preliminary data.</text>
</comment>
<feature type="repeat" description="ANK" evidence="2">
    <location>
        <begin position="873"/>
        <end position="905"/>
    </location>
</feature>
<feature type="repeat" description="ANK" evidence="2">
    <location>
        <begin position="1075"/>
        <end position="1107"/>
    </location>
</feature>
<organism evidence="4 5">
    <name type="scientific">Penicillium cosmopolitanum</name>
    <dbReference type="NCBI Taxonomy" id="1131564"/>
    <lineage>
        <taxon>Eukaryota</taxon>
        <taxon>Fungi</taxon>
        <taxon>Dikarya</taxon>
        <taxon>Ascomycota</taxon>
        <taxon>Pezizomycotina</taxon>
        <taxon>Eurotiomycetes</taxon>
        <taxon>Eurotiomycetidae</taxon>
        <taxon>Eurotiales</taxon>
        <taxon>Aspergillaceae</taxon>
        <taxon>Penicillium</taxon>
    </lineage>
</organism>
<dbReference type="Pfam" id="PF24883">
    <property type="entry name" value="NPHP3_N"/>
    <property type="match status" value="1"/>
</dbReference>
<evidence type="ECO:0000256" key="2">
    <source>
        <dbReference type="PROSITE-ProRule" id="PRU00023"/>
    </source>
</evidence>
<dbReference type="PRINTS" id="PR01415">
    <property type="entry name" value="ANKYRIN"/>
</dbReference>